<dbReference type="InterPro" id="IPR029032">
    <property type="entry name" value="AhpD-like"/>
</dbReference>
<sequence>MEVAVAVSVSLLMDGLNHVIKQIGYHPDYLKEFLGTQNYLLNGDGPLRYDYRHYIAIMAAARHQCTCLINHYKLKFTSVGGNPQWLKGLQYIPKKLMNLNEINKILAHTPWRLTKCHIEKLTKGRDNWSVGELCQAVVLLAHFHCLCSFVFASEILEQPEDCQDTGNNNVASDEDSFEEVAQDTVEELMEKMSLIQKMEKESSCEEQKNGNAVDLPSALNTQFECDTEKFVDDDLTFTRRAFSTADGHISDFIIQDCTWDDHAYSLLNRYYNDVGTILDEKFKVAYDLTYYTMGHKENVDTTIFRRAVWNYIHRIYGIIHDDYNYAEMENLLDFGFRSYVETVCFSPETITKDAHDEIMRAFRHSEKVHVNLMVFEARFQAELLYALSALMRYMT</sequence>
<dbReference type="GO" id="GO:1901031">
    <property type="term" value="P:regulation of response to reactive oxygen species"/>
    <property type="evidence" value="ECO:0007669"/>
    <property type="project" value="InterPro"/>
</dbReference>
<dbReference type="Proteomes" id="UP000807504">
    <property type="component" value="Unassembled WGS sequence"/>
</dbReference>
<evidence type="ECO:0000313" key="4">
    <source>
        <dbReference type="EMBL" id="KAF8785150.1"/>
    </source>
</evidence>
<comment type="caution">
    <text evidence="4">The sequence shown here is derived from an EMBL/GenBank/DDBJ whole genome shotgun (WGS) entry which is preliminary data.</text>
</comment>
<keyword evidence="3" id="KW-0963">Cytoplasm</keyword>
<reference evidence="4" key="1">
    <citation type="journal article" date="2020" name="bioRxiv">
        <title>Chromosome-level reference genome of the European wasp spider Argiope bruennichi: a resource for studies on range expansion and evolutionary adaptation.</title>
        <authorList>
            <person name="Sheffer M.M."/>
            <person name="Hoppe A."/>
            <person name="Krehenwinkel H."/>
            <person name="Uhl G."/>
            <person name="Kuss A.W."/>
            <person name="Jensen L."/>
            <person name="Jensen C."/>
            <person name="Gillespie R.G."/>
            <person name="Hoff K.J."/>
            <person name="Prost S."/>
        </authorList>
    </citation>
    <scope>NUCLEOTIDE SEQUENCE</scope>
</reference>
<dbReference type="GO" id="GO:0005737">
    <property type="term" value="C:cytoplasm"/>
    <property type="evidence" value="ECO:0007669"/>
    <property type="project" value="UniProtKB-SubCell"/>
</dbReference>
<dbReference type="GO" id="GO:0016239">
    <property type="term" value="P:positive regulation of macroautophagy"/>
    <property type="evidence" value="ECO:0007669"/>
    <property type="project" value="TreeGrafter"/>
</dbReference>
<dbReference type="AlphaFoldDB" id="A0A8T0F6U3"/>
<dbReference type="PANTHER" id="PTHR12474:SF0">
    <property type="entry name" value="SESTRIN HOMOLOG"/>
    <property type="match status" value="1"/>
</dbReference>
<organism evidence="4 5">
    <name type="scientific">Argiope bruennichi</name>
    <name type="common">Wasp spider</name>
    <name type="synonym">Aranea bruennichi</name>
    <dbReference type="NCBI Taxonomy" id="94029"/>
    <lineage>
        <taxon>Eukaryota</taxon>
        <taxon>Metazoa</taxon>
        <taxon>Ecdysozoa</taxon>
        <taxon>Arthropoda</taxon>
        <taxon>Chelicerata</taxon>
        <taxon>Arachnida</taxon>
        <taxon>Araneae</taxon>
        <taxon>Araneomorphae</taxon>
        <taxon>Entelegynae</taxon>
        <taxon>Araneoidea</taxon>
        <taxon>Araneidae</taxon>
        <taxon>Argiope</taxon>
    </lineage>
</organism>
<comment type="subcellular location">
    <subcellularLocation>
        <location evidence="1">Cytoplasm</location>
    </subcellularLocation>
</comment>
<dbReference type="OMA" id="ECSESEM"/>
<proteinExistence type="inferred from homology"/>
<dbReference type="GO" id="GO:0005634">
    <property type="term" value="C:nucleus"/>
    <property type="evidence" value="ECO:0007669"/>
    <property type="project" value="InterPro"/>
</dbReference>
<gene>
    <name evidence="4" type="ORF">HNY73_010729</name>
</gene>
<protein>
    <submittedName>
        <fullName evidence="4">Sestrin-1 like protein</fullName>
    </submittedName>
</protein>
<reference evidence="4" key="2">
    <citation type="submission" date="2020-06" db="EMBL/GenBank/DDBJ databases">
        <authorList>
            <person name="Sheffer M."/>
        </authorList>
    </citation>
    <scope>NUCLEOTIDE SEQUENCE</scope>
</reference>
<dbReference type="PANTHER" id="PTHR12474">
    <property type="entry name" value="P53 REGULATED PA26 NUCLEAR PROTEIN SESTRIN"/>
    <property type="match status" value="1"/>
</dbReference>
<dbReference type="GO" id="GO:0016684">
    <property type="term" value="F:oxidoreductase activity, acting on peroxide as acceptor"/>
    <property type="evidence" value="ECO:0007669"/>
    <property type="project" value="TreeGrafter"/>
</dbReference>
<dbReference type="EMBL" id="JABXBU010000030">
    <property type="protein sequence ID" value="KAF8785150.1"/>
    <property type="molecule type" value="Genomic_DNA"/>
</dbReference>
<dbReference type="GO" id="GO:0070728">
    <property type="term" value="F:L-leucine binding"/>
    <property type="evidence" value="ECO:0007669"/>
    <property type="project" value="TreeGrafter"/>
</dbReference>
<dbReference type="InterPro" id="IPR006730">
    <property type="entry name" value="Sestrin"/>
</dbReference>
<evidence type="ECO:0000256" key="1">
    <source>
        <dbReference type="ARBA" id="ARBA00004496"/>
    </source>
</evidence>
<evidence type="ECO:0000256" key="3">
    <source>
        <dbReference type="ARBA" id="ARBA00022490"/>
    </source>
</evidence>
<evidence type="ECO:0000313" key="5">
    <source>
        <dbReference type="Proteomes" id="UP000807504"/>
    </source>
</evidence>
<dbReference type="GO" id="GO:1990253">
    <property type="term" value="P:cellular response to leucine starvation"/>
    <property type="evidence" value="ECO:0007669"/>
    <property type="project" value="TreeGrafter"/>
</dbReference>
<dbReference type="Pfam" id="PF04636">
    <property type="entry name" value="PA26"/>
    <property type="match status" value="1"/>
</dbReference>
<name>A0A8T0F6U3_ARGBR</name>
<dbReference type="GO" id="GO:1904262">
    <property type="term" value="P:negative regulation of TORC1 signaling"/>
    <property type="evidence" value="ECO:0007669"/>
    <property type="project" value="TreeGrafter"/>
</dbReference>
<accession>A0A8T0F6U3</accession>
<comment type="similarity">
    <text evidence="2">Belongs to the sestrin family.</text>
</comment>
<dbReference type="OrthoDB" id="337464at2759"/>
<dbReference type="SUPFAM" id="SSF69118">
    <property type="entry name" value="AhpD-like"/>
    <property type="match status" value="1"/>
</dbReference>
<dbReference type="GO" id="GO:0071233">
    <property type="term" value="P:cellular response to L-leucine"/>
    <property type="evidence" value="ECO:0007669"/>
    <property type="project" value="TreeGrafter"/>
</dbReference>
<keyword evidence="5" id="KW-1185">Reference proteome</keyword>
<evidence type="ECO:0000256" key="2">
    <source>
        <dbReference type="ARBA" id="ARBA00008350"/>
    </source>
</evidence>